<sequence length="359" mass="39020">MDRLRRTRGVVRSVVSRTLAQIDALLENPDSTEVQLRMPLEYLTQKQAALNDLDSDILAAITDDALEDEVEGAEEYRLRISTSLTRLHYTLDTFAANAQPRLPEAPPVNPPSTAILVRSHRTVALPKLQVPIFAVVLHRVLMRCLPADLAILYRQKLRESTPSSSTSTPYLAPEDQSAASRLHKASSFDHLLPGFITYLFSGDSDRERKTMRRKSSGPKRLPEMEQTLPQGLGCSSAREFCCSAVGQAPPPRRGGGWPAGQPPPPSLPPPPPPRPVPAPRHSLMGADDTTPIPEEQDEERSCEGALIDLDCDGDCVAPVCRRSASSPSVGSRALVLSDLDSFPQPVPLPDGAQSPSPTL</sequence>
<dbReference type="Proteomes" id="UP000805193">
    <property type="component" value="Unassembled WGS sequence"/>
</dbReference>
<comment type="caution">
    <text evidence="1">The sequence shown here is derived from an EMBL/GenBank/DDBJ whole genome shotgun (WGS) entry which is preliminary data.</text>
</comment>
<reference evidence="1 2" key="1">
    <citation type="journal article" date="2020" name="Cell">
        <title>Large-Scale Comparative Analyses of Tick Genomes Elucidate Their Genetic Diversity and Vector Capacities.</title>
        <authorList>
            <consortium name="Tick Genome and Microbiome Consortium (TIGMIC)"/>
            <person name="Jia N."/>
            <person name="Wang J."/>
            <person name="Shi W."/>
            <person name="Du L."/>
            <person name="Sun Y."/>
            <person name="Zhan W."/>
            <person name="Jiang J.F."/>
            <person name="Wang Q."/>
            <person name="Zhang B."/>
            <person name="Ji P."/>
            <person name="Bell-Sakyi L."/>
            <person name="Cui X.M."/>
            <person name="Yuan T.T."/>
            <person name="Jiang B.G."/>
            <person name="Yang W.F."/>
            <person name="Lam T.T."/>
            <person name="Chang Q.C."/>
            <person name="Ding S.J."/>
            <person name="Wang X.J."/>
            <person name="Zhu J.G."/>
            <person name="Ruan X.D."/>
            <person name="Zhao L."/>
            <person name="Wei J.T."/>
            <person name="Ye R.Z."/>
            <person name="Que T.C."/>
            <person name="Du C.H."/>
            <person name="Zhou Y.H."/>
            <person name="Cheng J.X."/>
            <person name="Dai P.F."/>
            <person name="Guo W.B."/>
            <person name="Han X.H."/>
            <person name="Huang E.J."/>
            <person name="Li L.F."/>
            <person name="Wei W."/>
            <person name="Gao Y.C."/>
            <person name="Liu J.Z."/>
            <person name="Shao H.Z."/>
            <person name="Wang X."/>
            <person name="Wang C.C."/>
            <person name="Yang T.C."/>
            <person name="Huo Q.B."/>
            <person name="Li W."/>
            <person name="Chen H.Y."/>
            <person name="Chen S.E."/>
            <person name="Zhou L.G."/>
            <person name="Ni X.B."/>
            <person name="Tian J.H."/>
            <person name="Sheng Y."/>
            <person name="Liu T."/>
            <person name="Pan Y.S."/>
            <person name="Xia L.Y."/>
            <person name="Li J."/>
            <person name="Zhao F."/>
            <person name="Cao W.C."/>
        </authorList>
    </citation>
    <scope>NUCLEOTIDE SEQUENCE [LARGE SCALE GENOMIC DNA]</scope>
    <source>
        <strain evidence="1">Iper-2018</strain>
    </source>
</reference>
<keyword evidence="2" id="KW-1185">Reference proteome</keyword>
<evidence type="ECO:0000313" key="2">
    <source>
        <dbReference type="Proteomes" id="UP000805193"/>
    </source>
</evidence>
<evidence type="ECO:0000313" key="1">
    <source>
        <dbReference type="EMBL" id="KAG0427515.1"/>
    </source>
</evidence>
<accession>A0AC60Q1G7</accession>
<organism evidence="1 2">
    <name type="scientific">Ixodes persulcatus</name>
    <name type="common">Taiga tick</name>
    <dbReference type="NCBI Taxonomy" id="34615"/>
    <lineage>
        <taxon>Eukaryota</taxon>
        <taxon>Metazoa</taxon>
        <taxon>Ecdysozoa</taxon>
        <taxon>Arthropoda</taxon>
        <taxon>Chelicerata</taxon>
        <taxon>Arachnida</taxon>
        <taxon>Acari</taxon>
        <taxon>Parasitiformes</taxon>
        <taxon>Ixodida</taxon>
        <taxon>Ixodoidea</taxon>
        <taxon>Ixodidae</taxon>
        <taxon>Ixodinae</taxon>
        <taxon>Ixodes</taxon>
    </lineage>
</organism>
<dbReference type="EMBL" id="JABSTQ010009619">
    <property type="protein sequence ID" value="KAG0427515.1"/>
    <property type="molecule type" value="Genomic_DNA"/>
</dbReference>
<protein>
    <submittedName>
        <fullName evidence="1">Uncharacterized protein</fullName>
    </submittedName>
</protein>
<gene>
    <name evidence="1" type="ORF">HPB47_025443</name>
</gene>
<proteinExistence type="predicted"/>
<name>A0AC60Q1G7_IXOPE</name>